<evidence type="ECO:0000256" key="1">
    <source>
        <dbReference type="SAM" id="Coils"/>
    </source>
</evidence>
<evidence type="ECO:0000313" key="4">
    <source>
        <dbReference type="EMBL" id="AWY98737.1"/>
    </source>
</evidence>
<dbReference type="KEGG" id="blau:DQQ01_11945"/>
<dbReference type="AlphaFoldDB" id="A0A2Z4UCS8"/>
<accession>A0A2Z4UCS8</accession>
<dbReference type="EMBL" id="CP030280">
    <property type="protein sequence ID" value="AWY98737.1"/>
    <property type="molecule type" value="Genomic_DNA"/>
</dbReference>
<gene>
    <name evidence="4" type="ORF">DQQ01_11945</name>
</gene>
<dbReference type="InterPro" id="IPR043774">
    <property type="entry name" value="DUF5717_C"/>
</dbReference>
<protein>
    <recommendedName>
        <fullName evidence="6">DUF5717 domain-containing protein</fullName>
    </recommendedName>
</protein>
<reference evidence="5" key="1">
    <citation type="submission" date="2018-06" db="EMBL/GenBank/DDBJ databases">
        <title>Description of Blautia argi sp. nov., a new anaerobic isolated from dog feces.</title>
        <authorList>
            <person name="Chang Y.-H."/>
            <person name="Paek J."/>
            <person name="Shin Y."/>
        </authorList>
    </citation>
    <scope>NUCLEOTIDE SEQUENCE [LARGE SCALE GENOMIC DNA]</scope>
    <source>
        <strain evidence="5">KCTC 15426</strain>
    </source>
</reference>
<sequence>MEQLINGRFEYEVPGLELSADHISLSAVPEEKVRGELQFAARDGRKIKGMAYSTHRRFLLGKEKFSGEKIILPYGIDTKGLESTDCIEGEIVLSTGIGTYRVPFFVEMKKPQVRTSQGTVGNLEEFVSLAKEDFREAYQLFIDPSFKRLLKGREELLPCYAAMVKTPVPYQNLEEFLIGAGLKEPVRLTLEKDRLELYEVQTSLKDTLRIRRSGWGFLRAEIEAEGEFLEVEKRVIHDGHFIGSVYDLEYIIRREYLGRGRNFGRIRIKTVYETITYEIMASKNGKIQVNVTAYEKKKKLEAARAFLMMELGKKDIREWCMDMEALLEELKEKGYYSTECQLFEAYIQVRADNKQEARRLLDSLENNQRIQQEEILEGAFLYLNEISERNMQSKESVAVRLHQLYQRRVDSLLLLSMIFQLDEEHLRTQSRKMFLLEEQYRIGCRSPFLYLAACRLAAEDGSVFRKMNGFIIQVYLFAEKYGILTEEMAFRAIDLAGQMKGFSEKVYNILTCIYEKYPSVHAVKGICQLIMKGEPRKAEYFRWYELAVQAELKITGLYEYYIETMSRNYQKVLPKVIRLYFGYNNTLSDTKKAFVYSNVIRNKEIDKETYQTYKKNMEEFAKEKIKEGRINEDFAVVYQEFCVDSNDENVRAALARVLFTCRLYCDDPKIRKVIVRHASMKEEQVYLCTDRTAYISLYTKDAAIVFEDSSQRRYVSTVDYNVHHLLDMEELAGKLGKDGKKYPGMLLHTCGELKHECTVTEENVSCFESVLKQESFCEDYRQNIRKKLLLYYESQMDNRNLRESLREMDFRAFARVNKCLLITILVKQEMFVGAYDLICEYGYEKIEMPILLRLCSQMILRLEFEYEEELLLLAGYIVKSGVYDEVLLKYLVQHFEGPVNEMVRLWERAMGFALDCYQLEERILVCSMFSRVCHEKGLSVLKNYISQSGKEQVILSYLTFECYAYFLGEQEKEEFLFEALEKVLERKWESDIICRISLLKHYGETGIWNQRRKELAEEILAECARDRLQFAFFQELPRELLGTCQLEDKLFVECRTYHNAKVTLYSYIERGERTEEKREPLKERYQGIYNREFVLFYGEKLHYHFVIEKDGVTEMTQEEILTVEEGDMQGSSKYQMLNTMLQLKEKNQTEELQRMTETYMEREQQVKELFALLD</sequence>
<dbReference type="Proteomes" id="UP000250003">
    <property type="component" value="Chromosome"/>
</dbReference>
<dbReference type="Pfam" id="PF18984">
    <property type="entry name" value="DUF5717_N"/>
    <property type="match status" value="1"/>
</dbReference>
<evidence type="ECO:0000259" key="3">
    <source>
        <dbReference type="Pfam" id="PF18984"/>
    </source>
</evidence>
<evidence type="ECO:0000313" key="5">
    <source>
        <dbReference type="Proteomes" id="UP000250003"/>
    </source>
</evidence>
<feature type="domain" description="DUF5717" evidence="3">
    <location>
        <begin position="2"/>
        <end position="864"/>
    </location>
</feature>
<dbReference type="InterPro" id="IPR043775">
    <property type="entry name" value="DUF5717_N"/>
</dbReference>
<feature type="coiled-coil region" evidence="1">
    <location>
        <begin position="347"/>
        <end position="374"/>
    </location>
</feature>
<organism evidence="4 5">
    <name type="scientific">Blautia argi</name>
    <dbReference type="NCBI Taxonomy" id="1912897"/>
    <lineage>
        <taxon>Bacteria</taxon>
        <taxon>Bacillati</taxon>
        <taxon>Bacillota</taxon>
        <taxon>Clostridia</taxon>
        <taxon>Lachnospirales</taxon>
        <taxon>Lachnospiraceae</taxon>
        <taxon>Blautia</taxon>
    </lineage>
</organism>
<evidence type="ECO:0008006" key="6">
    <source>
        <dbReference type="Google" id="ProtNLM"/>
    </source>
</evidence>
<dbReference type="Pfam" id="PF18983">
    <property type="entry name" value="DUF5717"/>
    <property type="match status" value="1"/>
</dbReference>
<name>A0A2Z4UCS8_9FIRM</name>
<dbReference type="OrthoDB" id="9758235at2"/>
<evidence type="ECO:0000259" key="2">
    <source>
        <dbReference type="Pfam" id="PF18983"/>
    </source>
</evidence>
<proteinExistence type="predicted"/>
<keyword evidence="1" id="KW-0175">Coiled coil</keyword>
<keyword evidence="5" id="KW-1185">Reference proteome</keyword>
<feature type="domain" description="DUF5717" evidence="2">
    <location>
        <begin position="867"/>
        <end position="1170"/>
    </location>
</feature>